<feature type="region of interest" description="Disordered" evidence="1">
    <location>
        <begin position="65"/>
        <end position="90"/>
    </location>
</feature>
<feature type="region of interest" description="Disordered" evidence="1">
    <location>
        <begin position="1"/>
        <end position="43"/>
    </location>
</feature>
<name>A0A1Y2JSF9_BRAJP</name>
<organism evidence="2 3">
    <name type="scientific">Bradyrhizobium japonicum</name>
    <dbReference type="NCBI Taxonomy" id="375"/>
    <lineage>
        <taxon>Bacteria</taxon>
        <taxon>Pseudomonadati</taxon>
        <taxon>Pseudomonadota</taxon>
        <taxon>Alphaproteobacteria</taxon>
        <taxon>Hyphomicrobiales</taxon>
        <taxon>Nitrobacteraceae</taxon>
        <taxon>Bradyrhizobium</taxon>
    </lineage>
</organism>
<dbReference type="RefSeq" id="WP_085399649.1">
    <property type="nucleotide sequence ID" value="NZ_NAFL01000229.1"/>
</dbReference>
<dbReference type="Proteomes" id="UP000193335">
    <property type="component" value="Unassembled WGS sequence"/>
</dbReference>
<evidence type="ECO:0000256" key="1">
    <source>
        <dbReference type="SAM" id="MobiDB-lite"/>
    </source>
</evidence>
<evidence type="ECO:0000313" key="2">
    <source>
        <dbReference type="EMBL" id="OSJ34638.1"/>
    </source>
</evidence>
<sequence length="141" mass="15252">MDGCPNDSSIRVHAAQRASTSVNQGPTPFSSAAARGARQPAAPERYVPDAGAGVLRAEAISAPMPRGQVPKFSSQFQCKRKRGRQEPVKGRVPLKQTLFEELTLDITQLTLKPSATAPNVIPHVSDLIQAIVNRSYHAYHI</sequence>
<gene>
    <name evidence="2" type="ORF">BSZ19_11425</name>
</gene>
<accession>A0A1Y2JSF9</accession>
<reference evidence="2 3" key="1">
    <citation type="submission" date="2017-03" db="EMBL/GenBank/DDBJ databases">
        <title>Whole genome sequences of fourteen strains of Bradyrhizobium canariense and one strain of Bradyrhizobium japonicum isolated from Lupinus (Papilionoideae: Genisteae) species in Algeria.</title>
        <authorList>
            <person name="Crovadore J."/>
            <person name="Chekireb D."/>
            <person name="Brachmann A."/>
            <person name="Chablais R."/>
            <person name="Cochard B."/>
            <person name="Lefort F."/>
        </authorList>
    </citation>
    <scope>NUCLEOTIDE SEQUENCE [LARGE SCALE GENOMIC DNA]</scope>
    <source>
        <strain evidence="2 3">UBMA197</strain>
    </source>
</reference>
<comment type="caution">
    <text evidence="2">The sequence shown here is derived from an EMBL/GenBank/DDBJ whole genome shotgun (WGS) entry which is preliminary data.</text>
</comment>
<feature type="compositionally biased region" description="Low complexity" evidence="1">
    <location>
        <begin position="32"/>
        <end position="43"/>
    </location>
</feature>
<protein>
    <submittedName>
        <fullName evidence="2">Uncharacterized protein</fullName>
    </submittedName>
</protein>
<feature type="compositionally biased region" description="Polar residues" evidence="1">
    <location>
        <begin position="17"/>
        <end position="30"/>
    </location>
</feature>
<dbReference type="EMBL" id="NAFL01000229">
    <property type="protein sequence ID" value="OSJ34638.1"/>
    <property type="molecule type" value="Genomic_DNA"/>
</dbReference>
<evidence type="ECO:0000313" key="3">
    <source>
        <dbReference type="Proteomes" id="UP000193335"/>
    </source>
</evidence>
<dbReference type="AlphaFoldDB" id="A0A1Y2JSF9"/>
<proteinExistence type="predicted"/>